<name>A0ABR4BKD2_9LECA</name>
<keyword evidence="3" id="KW-1185">Reference proteome</keyword>
<protein>
    <submittedName>
        <fullName evidence="2">Uncharacterized protein</fullName>
    </submittedName>
</protein>
<sequence>MRLKAELRMKEREVESVGVSQETTKLATSATPAPEVVADTPVESTQENPAEPALEAGADSFTGPAPDAAADTAPEPASKVGEKRKAEDAVQLEELGVGEVGSGRKFTKIRSREGKFWPFGWGRGHVDGL</sequence>
<evidence type="ECO:0000256" key="1">
    <source>
        <dbReference type="SAM" id="MobiDB-lite"/>
    </source>
</evidence>
<evidence type="ECO:0000313" key="3">
    <source>
        <dbReference type="Proteomes" id="UP001590951"/>
    </source>
</evidence>
<organism evidence="2 3">
    <name type="scientific">Lepraria finkii</name>
    <dbReference type="NCBI Taxonomy" id="1340010"/>
    <lineage>
        <taxon>Eukaryota</taxon>
        <taxon>Fungi</taxon>
        <taxon>Dikarya</taxon>
        <taxon>Ascomycota</taxon>
        <taxon>Pezizomycotina</taxon>
        <taxon>Lecanoromycetes</taxon>
        <taxon>OSLEUM clade</taxon>
        <taxon>Lecanoromycetidae</taxon>
        <taxon>Lecanorales</taxon>
        <taxon>Lecanorineae</taxon>
        <taxon>Stereocaulaceae</taxon>
        <taxon>Lepraria</taxon>
    </lineage>
</organism>
<comment type="caution">
    <text evidence="2">The sequence shown here is derived from an EMBL/GenBank/DDBJ whole genome shotgun (WGS) entry which is preliminary data.</text>
</comment>
<reference evidence="2 3" key="1">
    <citation type="submission" date="2024-09" db="EMBL/GenBank/DDBJ databases">
        <title>Rethinking Asexuality: The Enigmatic Case of Functional Sexual Genes in Lepraria (Stereocaulaceae).</title>
        <authorList>
            <person name="Doellman M."/>
            <person name="Sun Y."/>
            <person name="Barcenas-Pena A."/>
            <person name="Lumbsch H.T."/>
            <person name="Grewe F."/>
        </authorList>
    </citation>
    <scope>NUCLEOTIDE SEQUENCE [LARGE SCALE GENOMIC DNA]</scope>
    <source>
        <strain evidence="2 3">Grewe 0041</strain>
    </source>
</reference>
<feature type="compositionally biased region" description="Polar residues" evidence="1">
    <location>
        <begin position="18"/>
        <end position="31"/>
    </location>
</feature>
<dbReference type="EMBL" id="JBHFEH010000003">
    <property type="protein sequence ID" value="KAL2058195.1"/>
    <property type="molecule type" value="Genomic_DNA"/>
</dbReference>
<feature type="compositionally biased region" description="Basic and acidic residues" evidence="1">
    <location>
        <begin position="1"/>
        <end position="15"/>
    </location>
</feature>
<feature type="region of interest" description="Disordered" evidence="1">
    <location>
        <begin position="1"/>
        <end position="87"/>
    </location>
</feature>
<gene>
    <name evidence="2" type="ORF">ABVK25_001813</name>
</gene>
<dbReference type="Proteomes" id="UP001590951">
    <property type="component" value="Unassembled WGS sequence"/>
</dbReference>
<accession>A0ABR4BKD2</accession>
<feature type="compositionally biased region" description="Low complexity" evidence="1">
    <location>
        <begin position="64"/>
        <end position="77"/>
    </location>
</feature>
<proteinExistence type="predicted"/>
<evidence type="ECO:0000313" key="2">
    <source>
        <dbReference type="EMBL" id="KAL2058195.1"/>
    </source>
</evidence>